<protein>
    <recommendedName>
        <fullName evidence="5">CzcB-like barrel-sandwich hybrid domain-containing protein</fullName>
    </recommendedName>
</protein>
<evidence type="ECO:0000256" key="3">
    <source>
        <dbReference type="SAM" id="Coils"/>
    </source>
</evidence>
<evidence type="ECO:0000259" key="5">
    <source>
        <dbReference type="Pfam" id="PF25973"/>
    </source>
</evidence>
<proteinExistence type="predicted"/>
<sequence>MPTTQPPLPDLLLPWLRRTQLAGLDIVALATHQLPIIGSQDFIEVSALAATQFTQRPATLAQTLTNLLSVPTHAAETISATAPLEPTLNTPEDTGELNAEAPTERPIEATQTKLATLWQSQLAMITAQQPIKVQRIEDLVLISCLVTSQEAQSAYLGCLIAPPFHPHMLDLLQLSLGWLFYGFVMAQYPEGERAKRLLSITSDVLDQPDAKAAAQEWVNQAKQWANEMGHENVGISLFQVIANRPKWWVSANIAWAVKGSAAMQQANELAAMAILEGKSQTSKDWWVYPMQHRGNSTAVLLLDNRQTLDDSDPLLLMLQASADLLEPVLRQWRKSEQNLAYHSYRSSTSLMGKLLGRGYLAYKLIALVLTAVLLAITLIPVDDIVTAPLYIEGDKRYTVTAPQQSYINEVLVRPGDSVKQGQVIAKLEDKDLKMEASEIQSQLEQTEGQFRQAMADMDAANSGLAVNQKQQAQSKLDLLNRKMARTVIKSPINGVIVSGDWQQKIGTPVEEGAELFQVADVASYRVILHVPDKDMDRLQIGEMGKMKLTSLPDQTFDFTVRRLTAVAEVKDGENGFSVEASLNATPPQINPGMQGVGKVMVGQTNLITLWTRSLIDWVRLKLWSVF</sequence>
<dbReference type="InterPro" id="IPR050465">
    <property type="entry name" value="UPF0194_transport"/>
</dbReference>
<dbReference type="Gene3D" id="2.40.30.170">
    <property type="match status" value="1"/>
</dbReference>
<dbReference type="Pfam" id="PF25973">
    <property type="entry name" value="BSH_CzcB"/>
    <property type="match status" value="1"/>
</dbReference>
<dbReference type="SUPFAM" id="SSF111369">
    <property type="entry name" value="HlyD-like secretion proteins"/>
    <property type="match status" value="1"/>
</dbReference>
<dbReference type="PANTHER" id="PTHR32347:SF23">
    <property type="entry name" value="BLL5650 PROTEIN"/>
    <property type="match status" value="1"/>
</dbReference>
<feature type="region of interest" description="Disordered" evidence="4">
    <location>
        <begin position="84"/>
        <end position="106"/>
    </location>
</feature>
<evidence type="ECO:0000256" key="1">
    <source>
        <dbReference type="ARBA" id="ARBA00004196"/>
    </source>
</evidence>
<dbReference type="InterPro" id="IPR058647">
    <property type="entry name" value="BSH_CzcB-like"/>
</dbReference>
<evidence type="ECO:0000256" key="4">
    <source>
        <dbReference type="SAM" id="MobiDB-lite"/>
    </source>
</evidence>
<dbReference type="PANTHER" id="PTHR32347">
    <property type="entry name" value="EFFLUX SYSTEM COMPONENT YKNX-RELATED"/>
    <property type="match status" value="1"/>
</dbReference>
<dbReference type="AlphaFoldDB" id="A0A1B8QKV8"/>
<accession>A0A1B8QKV8</accession>
<organism evidence="6 7">
    <name type="scientific">Faucicola atlantae</name>
    <dbReference type="NCBI Taxonomy" id="34059"/>
    <lineage>
        <taxon>Bacteria</taxon>
        <taxon>Pseudomonadati</taxon>
        <taxon>Pseudomonadota</taxon>
        <taxon>Gammaproteobacteria</taxon>
        <taxon>Moraxellales</taxon>
        <taxon>Moraxellaceae</taxon>
        <taxon>Faucicola</taxon>
    </lineage>
</organism>
<dbReference type="Proteomes" id="UP000092616">
    <property type="component" value="Unassembled WGS sequence"/>
</dbReference>
<reference evidence="6 7" key="1">
    <citation type="submission" date="2016-06" db="EMBL/GenBank/DDBJ databases">
        <title>Draft genome of Moraxella atlantae CCUG 59586.</title>
        <authorList>
            <person name="Salva-Serra F."/>
            <person name="Engstrom-Jakobsson H."/>
            <person name="Thorell K."/>
            <person name="Gonzales-Siles L."/>
            <person name="Karlsson R."/>
            <person name="Boulund F."/>
            <person name="Engstrand L."/>
            <person name="Kristiansson E."/>
            <person name="Moore E."/>
        </authorList>
    </citation>
    <scope>NUCLEOTIDE SEQUENCE [LARGE SCALE GENOMIC DNA]</scope>
    <source>
        <strain evidence="6 7">CCUG 59586</strain>
    </source>
</reference>
<comment type="caution">
    <text evidence="6">The sequence shown here is derived from an EMBL/GenBank/DDBJ whole genome shotgun (WGS) entry which is preliminary data.</text>
</comment>
<name>A0A1B8QKV8_9GAMM</name>
<keyword evidence="2 3" id="KW-0175">Coiled coil</keyword>
<gene>
    <name evidence="6" type="ORF">A9306_03600</name>
</gene>
<feature type="domain" description="CzcB-like barrel-sandwich hybrid" evidence="5">
    <location>
        <begin position="398"/>
        <end position="520"/>
    </location>
</feature>
<dbReference type="EMBL" id="LZNA01000007">
    <property type="protein sequence ID" value="OBX84233.1"/>
    <property type="molecule type" value="Genomic_DNA"/>
</dbReference>
<evidence type="ECO:0000256" key="2">
    <source>
        <dbReference type="ARBA" id="ARBA00023054"/>
    </source>
</evidence>
<evidence type="ECO:0000313" key="7">
    <source>
        <dbReference type="Proteomes" id="UP000092616"/>
    </source>
</evidence>
<keyword evidence="7" id="KW-1185">Reference proteome</keyword>
<feature type="coiled-coil region" evidence="3">
    <location>
        <begin position="429"/>
        <end position="489"/>
    </location>
</feature>
<comment type="subcellular location">
    <subcellularLocation>
        <location evidence="1">Cell envelope</location>
    </subcellularLocation>
</comment>
<evidence type="ECO:0000313" key="6">
    <source>
        <dbReference type="EMBL" id="OBX84233.1"/>
    </source>
</evidence>
<dbReference type="Gene3D" id="2.40.50.100">
    <property type="match status" value="1"/>
</dbReference>
<dbReference type="GO" id="GO:0030313">
    <property type="term" value="C:cell envelope"/>
    <property type="evidence" value="ECO:0007669"/>
    <property type="project" value="UniProtKB-SubCell"/>
</dbReference>
<dbReference type="RefSeq" id="WP_067334421.1">
    <property type="nucleotide sequence ID" value="NZ_LZNA01000007.1"/>
</dbReference>